<feature type="region of interest" description="Disordered" evidence="1">
    <location>
        <begin position="40"/>
        <end position="66"/>
    </location>
</feature>
<keyword evidence="3" id="KW-1185">Reference proteome</keyword>
<organism evidence="2 3">
    <name type="scientific">Colletotrichum plurivorum</name>
    <dbReference type="NCBI Taxonomy" id="2175906"/>
    <lineage>
        <taxon>Eukaryota</taxon>
        <taxon>Fungi</taxon>
        <taxon>Dikarya</taxon>
        <taxon>Ascomycota</taxon>
        <taxon>Pezizomycotina</taxon>
        <taxon>Sordariomycetes</taxon>
        <taxon>Hypocreomycetidae</taxon>
        <taxon>Glomerellales</taxon>
        <taxon>Glomerellaceae</taxon>
        <taxon>Colletotrichum</taxon>
        <taxon>Colletotrichum orchidearum species complex</taxon>
    </lineage>
</organism>
<comment type="caution">
    <text evidence="2">The sequence shown here is derived from an EMBL/GenBank/DDBJ whole genome shotgun (WGS) entry which is preliminary data.</text>
</comment>
<evidence type="ECO:0000313" key="3">
    <source>
        <dbReference type="Proteomes" id="UP000654918"/>
    </source>
</evidence>
<evidence type="ECO:0000313" key="2">
    <source>
        <dbReference type="EMBL" id="KAF6815481.1"/>
    </source>
</evidence>
<evidence type="ECO:0000256" key="1">
    <source>
        <dbReference type="SAM" id="MobiDB-lite"/>
    </source>
</evidence>
<protein>
    <submittedName>
        <fullName evidence="2">Uncharacterized protein</fullName>
    </submittedName>
</protein>
<accession>A0A8H6JML2</accession>
<dbReference type="EMBL" id="WIGO01000356">
    <property type="protein sequence ID" value="KAF6815481.1"/>
    <property type="molecule type" value="Genomic_DNA"/>
</dbReference>
<reference evidence="2" key="1">
    <citation type="journal article" date="2020" name="Phytopathology">
        <title>Genome Sequence Resources of Colletotrichum truncatum, C. plurivorum, C. musicola, and C. sojae: Four Species Pathogenic to Soybean (Glycine max).</title>
        <authorList>
            <person name="Rogerio F."/>
            <person name="Boufleur T.R."/>
            <person name="Ciampi-Guillardi M."/>
            <person name="Sukno S.A."/>
            <person name="Thon M.R."/>
            <person name="Massola Junior N.S."/>
            <person name="Baroncelli R."/>
        </authorList>
    </citation>
    <scope>NUCLEOTIDE SEQUENCE</scope>
    <source>
        <strain evidence="2">LFN00145</strain>
    </source>
</reference>
<gene>
    <name evidence="2" type="ORF">CPLU01_14130</name>
</gene>
<sequence>MNDAPPHYMPQSRRRIATLEIKITPFIYSEHLNRGWRRVWPFGDSTSPGDQESQDRHDGDTPAVMAPSRAPSLVRCYVWANEPAAWTAHGHSRHVCVRVPSAGWICGG</sequence>
<proteinExistence type="predicted"/>
<dbReference type="AlphaFoldDB" id="A0A8H6JML2"/>
<name>A0A8H6JML2_9PEZI</name>
<dbReference type="Proteomes" id="UP000654918">
    <property type="component" value="Unassembled WGS sequence"/>
</dbReference>